<evidence type="ECO:0000256" key="4">
    <source>
        <dbReference type="ARBA" id="ARBA00022729"/>
    </source>
</evidence>
<feature type="binding site" evidence="12">
    <location>
        <position position="228"/>
    </location>
    <ligand>
        <name>Ca(2+)</name>
        <dbReference type="ChEBI" id="CHEBI:29108"/>
        <label>3</label>
    </ligand>
</feature>
<feature type="binding site" evidence="12">
    <location>
        <position position="177"/>
    </location>
    <ligand>
        <name>Ca(2+)</name>
        <dbReference type="ChEBI" id="CHEBI:29108"/>
        <label>1</label>
    </ligand>
</feature>
<dbReference type="GO" id="GO:0006508">
    <property type="term" value="P:proteolysis"/>
    <property type="evidence" value="ECO:0007669"/>
    <property type="project" value="UniProtKB-KW"/>
</dbReference>
<feature type="domain" description="Peptidase metallopeptidase" evidence="16">
    <location>
        <begin position="158"/>
        <end position="285"/>
    </location>
</feature>
<keyword evidence="18" id="KW-1185">Reference proteome</keyword>
<evidence type="ECO:0000256" key="10">
    <source>
        <dbReference type="PIRSR" id="PIRSR001191-1"/>
    </source>
</evidence>
<evidence type="ECO:0000256" key="3">
    <source>
        <dbReference type="ARBA" id="ARBA00022723"/>
    </source>
</evidence>
<keyword evidence="5" id="KW-0677">Repeat</keyword>
<organism evidence="17 18">
    <name type="scientific">Mytilus galloprovincialis</name>
    <name type="common">Mediterranean mussel</name>
    <dbReference type="NCBI Taxonomy" id="29158"/>
    <lineage>
        <taxon>Eukaryota</taxon>
        <taxon>Metazoa</taxon>
        <taxon>Spiralia</taxon>
        <taxon>Lophotrochozoa</taxon>
        <taxon>Mollusca</taxon>
        <taxon>Bivalvia</taxon>
        <taxon>Autobranchia</taxon>
        <taxon>Pteriomorphia</taxon>
        <taxon>Mytilida</taxon>
        <taxon>Mytiloidea</taxon>
        <taxon>Mytilidae</taxon>
        <taxon>Mytilinae</taxon>
        <taxon>Mytilus</taxon>
    </lineage>
</organism>
<dbReference type="InterPro" id="IPR036375">
    <property type="entry name" value="Hemopexin-like_dom_sf"/>
</dbReference>
<dbReference type="EC" id="3.4.24.-" evidence="17"/>
<evidence type="ECO:0000256" key="5">
    <source>
        <dbReference type="ARBA" id="ARBA00022737"/>
    </source>
</evidence>
<dbReference type="GO" id="GO:0030574">
    <property type="term" value="P:collagen catabolic process"/>
    <property type="evidence" value="ECO:0007669"/>
    <property type="project" value="TreeGrafter"/>
</dbReference>
<dbReference type="InterPro" id="IPR001818">
    <property type="entry name" value="Pept_M10_metallopeptidase"/>
</dbReference>
<keyword evidence="6 17" id="KW-0378">Hydrolase</keyword>
<feature type="binding site" evidence="12">
    <location>
        <position position="211"/>
    </location>
    <ligand>
        <name>Ca(2+)</name>
        <dbReference type="ChEBI" id="CHEBI:29108"/>
        <label>2</label>
    </ligand>
</feature>
<feature type="binding site" evidence="11">
    <location>
        <position position="240"/>
    </location>
    <ligand>
        <name>Zn(2+)</name>
        <dbReference type="ChEBI" id="CHEBI:29105"/>
        <label>2</label>
        <note>catalytic</note>
    </ligand>
</feature>
<feature type="repeat" description="Hemopexin" evidence="14">
    <location>
        <begin position="326"/>
        <end position="374"/>
    </location>
</feature>
<evidence type="ECO:0000259" key="16">
    <source>
        <dbReference type="SMART" id="SM00235"/>
    </source>
</evidence>
<feature type="binding site" evidence="12">
    <location>
        <position position="481"/>
    </location>
    <ligand>
        <name>Ca(2+)</name>
        <dbReference type="ChEBI" id="CHEBI:29108"/>
        <label>4</label>
    </ligand>
</feature>
<evidence type="ECO:0000256" key="1">
    <source>
        <dbReference type="ARBA" id="ARBA00010370"/>
    </source>
</evidence>
<feature type="binding site" evidence="12">
    <location>
        <position position="223"/>
    </location>
    <ligand>
        <name>Zn(2+)</name>
        <dbReference type="ChEBI" id="CHEBI:29105"/>
        <label>1</label>
    </ligand>
</feature>
<feature type="binding site" evidence="11">
    <location>
        <position position="250"/>
    </location>
    <ligand>
        <name>Zn(2+)</name>
        <dbReference type="ChEBI" id="CHEBI:29105"/>
        <label>2</label>
        <note>catalytic</note>
    </ligand>
</feature>
<evidence type="ECO:0000256" key="8">
    <source>
        <dbReference type="ARBA" id="ARBA00023049"/>
    </source>
</evidence>
<evidence type="ECO:0000256" key="7">
    <source>
        <dbReference type="ARBA" id="ARBA00022833"/>
    </source>
</evidence>
<dbReference type="Gene3D" id="2.110.10.10">
    <property type="entry name" value="Hemopexin-like domain"/>
    <property type="match status" value="1"/>
</dbReference>
<feature type="region of interest" description="Disordered" evidence="15">
    <location>
        <begin position="282"/>
        <end position="325"/>
    </location>
</feature>
<dbReference type="PRINTS" id="PR00138">
    <property type="entry name" value="MATRIXIN"/>
</dbReference>
<evidence type="ECO:0000256" key="9">
    <source>
        <dbReference type="ARBA" id="ARBA00023145"/>
    </source>
</evidence>
<dbReference type="PANTHER" id="PTHR10201">
    <property type="entry name" value="MATRIX METALLOPROTEINASE"/>
    <property type="match status" value="1"/>
</dbReference>
<comment type="caution">
    <text evidence="17">The sequence shown here is derived from an EMBL/GenBank/DDBJ whole genome shotgun (WGS) entry which is preliminary data.</text>
</comment>
<dbReference type="Gene3D" id="3.40.390.10">
    <property type="entry name" value="Collagenase (Catalytic Domain)"/>
    <property type="match status" value="2"/>
</dbReference>
<dbReference type="SMART" id="SM00120">
    <property type="entry name" value="HX"/>
    <property type="match status" value="4"/>
</dbReference>
<dbReference type="Proteomes" id="UP000596742">
    <property type="component" value="Unassembled WGS sequence"/>
</dbReference>
<dbReference type="InterPro" id="IPR000585">
    <property type="entry name" value="Hemopexin-like_dom"/>
</dbReference>
<evidence type="ECO:0000313" key="18">
    <source>
        <dbReference type="Proteomes" id="UP000596742"/>
    </source>
</evidence>
<feature type="binding site" evidence="12">
    <location>
        <position position="382"/>
    </location>
    <ligand>
        <name>Ca(2+)</name>
        <dbReference type="ChEBI" id="CHEBI:29108"/>
        <label>4</label>
    </ligand>
</feature>
<gene>
    <name evidence="17" type="ORF">MGAL_10B044527</name>
</gene>
<feature type="binding site" description="in inhibited form" evidence="12">
    <location>
        <position position="139"/>
    </location>
    <ligand>
        <name>Zn(2+)</name>
        <dbReference type="ChEBI" id="CHEBI:29105"/>
        <label>2</label>
        <note>catalytic</note>
    </ligand>
</feature>
<feature type="binding site" evidence="12">
    <location>
        <position position="221"/>
    </location>
    <ligand>
        <name>Zn(2+)</name>
        <dbReference type="ChEBI" id="CHEBI:29105"/>
        <label>1</label>
    </ligand>
</feature>
<dbReference type="GO" id="GO:0005615">
    <property type="term" value="C:extracellular space"/>
    <property type="evidence" value="ECO:0007669"/>
    <property type="project" value="TreeGrafter"/>
</dbReference>
<evidence type="ECO:0000256" key="13">
    <source>
        <dbReference type="PIRSR" id="PIRSR621190-5"/>
    </source>
</evidence>
<feature type="short sequence motif" description="Cysteine switch" evidence="13">
    <location>
        <begin position="137"/>
        <end position="145"/>
    </location>
</feature>
<dbReference type="GO" id="GO:0004222">
    <property type="term" value="F:metalloendopeptidase activity"/>
    <property type="evidence" value="ECO:0007669"/>
    <property type="project" value="InterPro"/>
</dbReference>
<feature type="binding site" evidence="11">
    <location>
        <position position="244"/>
    </location>
    <ligand>
        <name>Zn(2+)</name>
        <dbReference type="ChEBI" id="CHEBI:29105"/>
        <label>2</label>
        <note>catalytic</note>
    </ligand>
</feature>
<dbReference type="PANTHER" id="PTHR10201:SF291">
    <property type="entry name" value="MATRIX METALLOPROTEINASE 1, ISOFORM C-RELATED"/>
    <property type="match status" value="1"/>
</dbReference>
<comment type="cofactor">
    <cofactor evidence="12">
        <name>Ca(2+)</name>
        <dbReference type="ChEBI" id="CHEBI:29108"/>
    </cofactor>
    <text evidence="12">Can bind about 5 Ca(2+) ions per subunit.</text>
</comment>
<evidence type="ECO:0000256" key="14">
    <source>
        <dbReference type="PROSITE-ProRule" id="PRU01011"/>
    </source>
</evidence>
<dbReference type="InterPro" id="IPR024079">
    <property type="entry name" value="MetalloPept_cat_dom_sf"/>
</dbReference>
<dbReference type="SUPFAM" id="SSF47090">
    <property type="entry name" value="PGBD-like"/>
    <property type="match status" value="1"/>
</dbReference>
<keyword evidence="3 11" id="KW-0479">Metal-binding</keyword>
<feature type="active site" evidence="10">
    <location>
        <position position="241"/>
    </location>
</feature>
<keyword evidence="9" id="KW-0865">Zymogen</keyword>
<feature type="binding site" evidence="12">
    <location>
        <position position="229"/>
    </location>
    <ligand>
        <name>Ca(2+)</name>
        <dbReference type="ChEBI" id="CHEBI:29108"/>
        <label>3</label>
    </ligand>
</feature>
<dbReference type="OrthoDB" id="406838at2759"/>
<feature type="binding site" evidence="12">
    <location>
        <position position="336"/>
    </location>
    <ligand>
        <name>Ca(2+)</name>
        <dbReference type="ChEBI" id="CHEBI:29108"/>
        <label>5</label>
    </ligand>
</feature>
<dbReference type="CDD" id="cd00094">
    <property type="entry name" value="HX"/>
    <property type="match status" value="1"/>
</dbReference>
<comment type="cofactor">
    <cofactor evidence="12">
        <name>Zn(2+)</name>
        <dbReference type="ChEBI" id="CHEBI:29105"/>
    </cofactor>
    <text evidence="12">Binds 2 Zn(2+) ions per subunit.</text>
</comment>
<keyword evidence="8" id="KW-0482">Metalloprotease</keyword>
<keyword evidence="12" id="KW-0106">Calcium</keyword>
<dbReference type="GO" id="GO:0031012">
    <property type="term" value="C:extracellular matrix"/>
    <property type="evidence" value="ECO:0007669"/>
    <property type="project" value="InterPro"/>
</dbReference>
<dbReference type="InterPro" id="IPR033739">
    <property type="entry name" value="M10A_MMP"/>
</dbReference>
<dbReference type="GO" id="GO:0030198">
    <property type="term" value="P:extracellular matrix organization"/>
    <property type="evidence" value="ECO:0007669"/>
    <property type="project" value="TreeGrafter"/>
</dbReference>
<reference evidence="17" key="1">
    <citation type="submission" date="2018-11" db="EMBL/GenBank/DDBJ databases">
        <authorList>
            <person name="Alioto T."/>
            <person name="Alioto T."/>
        </authorList>
    </citation>
    <scope>NUCLEOTIDE SEQUENCE</scope>
</reference>
<dbReference type="AlphaFoldDB" id="A0A8B6CG54"/>
<dbReference type="FunFam" id="2.110.10.10:FF:000018">
    <property type="entry name" value="Matrix metallopeptidase 25b"/>
    <property type="match status" value="1"/>
</dbReference>
<name>A0A8B6CG54_MYTGA</name>
<dbReference type="SMART" id="SM00235">
    <property type="entry name" value="ZnMc"/>
    <property type="match status" value="1"/>
</dbReference>
<dbReference type="InterPro" id="IPR021190">
    <property type="entry name" value="Pept_M10A"/>
</dbReference>
<keyword evidence="4" id="KW-0732">Signal</keyword>
<dbReference type="SUPFAM" id="SSF50923">
    <property type="entry name" value="Hemopexin-like domain"/>
    <property type="match status" value="1"/>
</dbReference>
<evidence type="ECO:0000256" key="6">
    <source>
        <dbReference type="ARBA" id="ARBA00022801"/>
    </source>
</evidence>
<dbReference type="InterPro" id="IPR018487">
    <property type="entry name" value="Hemopexin-like_repeat"/>
</dbReference>
<accession>A0A8B6CG54</accession>
<dbReference type="CDD" id="cd04278">
    <property type="entry name" value="ZnMc_MMP"/>
    <property type="match status" value="1"/>
</dbReference>
<keyword evidence="7 11" id="KW-0862">Zinc</keyword>
<feature type="repeat" description="Hemopexin" evidence="14">
    <location>
        <begin position="429"/>
        <end position="476"/>
    </location>
</feature>
<dbReference type="Pfam" id="PF00413">
    <property type="entry name" value="Peptidase_M10"/>
    <property type="match status" value="1"/>
</dbReference>
<dbReference type="InterPro" id="IPR002477">
    <property type="entry name" value="Peptidoglycan-bd-like"/>
</dbReference>
<sequence length="568" mass="64573">MNLLDCLCSYHSVRTKRVLSPISVTSGTKSHSTGCVYSSSKMYISCSNLFSVTIVICVILCSLFPCLTGSPTKQDQASTQALDYFSRFGYLEGPSSETGNLMDPAEFPKAIRNFQKFANIPETGVLDQRTKEQILKPRCGNKDTVGDSEERMRRYVLAPSKWDKKDLTYRITNYTPDLPQSTVRRAITEAFKVWEGVTDLRFTEVGGGDADIIIQFARLYHQDGYPFDGKGVDLFMVAAHEFGHALGLSHSNQPGALMYPWYQGYIPNFRLPHDDIQGIQTLYGGKSGGYRPPTKDRPVTPRYQPQPSTPRPRQTTRRPRVDGTTINPCEHAFEAIAVLRQEVFLFMGQTFWRLDSRGIIQGKPTEIHSFWYGFPDTADHVDAVFERKSDGRILFFLGDKFWTFNGNSLIPGHPKTGIPLTELGLPADVKKIDAVFVWGFNNRTYIISGDMYWKLNEKNDFIEPDYPRDMSIWRKVPVPLDSAFKYWDGKTYFFKGQFYYQFNDKKMRVQKGYPKLIKKHWLGCDTYDKNSYKSVKAIKSPGGSGSASVFPSLTIILTLILSVSSFYH</sequence>
<dbReference type="InterPro" id="IPR006026">
    <property type="entry name" value="Peptidase_Metallo"/>
</dbReference>
<dbReference type="EMBL" id="UYJE01001606">
    <property type="protein sequence ID" value="VDI03518.1"/>
    <property type="molecule type" value="Genomic_DNA"/>
</dbReference>
<dbReference type="PIRSF" id="PIRSF001191">
    <property type="entry name" value="Peptidase_M10A_matrix"/>
    <property type="match status" value="1"/>
</dbReference>
<feature type="binding site" evidence="12">
    <location>
        <position position="258"/>
    </location>
    <ligand>
        <name>Zn(2+)</name>
        <dbReference type="ChEBI" id="CHEBI:29105"/>
        <label>2</label>
        <note>catalytic</note>
    </ligand>
</feature>
<evidence type="ECO:0000256" key="11">
    <source>
        <dbReference type="PIRSR" id="PIRSR001191-2"/>
    </source>
</evidence>
<dbReference type="GO" id="GO:0008270">
    <property type="term" value="F:zinc ion binding"/>
    <property type="evidence" value="ECO:0007669"/>
    <property type="project" value="InterPro"/>
</dbReference>
<dbReference type="SUPFAM" id="SSF55486">
    <property type="entry name" value="Metalloproteases ('zincins'), catalytic domain"/>
    <property type="match status" value="1"/>
</dbReference>
<evidence type="ECO:0000256" key="2">
    <source>
        <dbReference type="ARBA" id="ARBA00022670"/>
    </source>
</evidence>
<protein>
    <submittedName>
        <fullName evidence="17">Matrix metalloproteinase-17 (Membrane-inserted)</fullName>
        <ecNumber evidence="17">3.4.24.-</ecNumber>
    </submittedName>
</protein>
<dbReference type="PROSITE" id="PS51642">
    <property type="entry name" value="HEMOPEXIN_2"/>
    <property type="match status" value="4"/>
</dbReference>
<keyword evidence="2" id="KW-0645">Protease</keyword>
<dbReference type="Pfam" id="PF01471">
    <property type="entry name" value="PG_binding_1"/>
    <property type="match status" value="1"/>
</dbReference>
<evidence type="ECO:0000256" key="12">
    <source>
        <dbReference type="PIRSR" id="PIRSR621190-2"/>
    </source>
</evidence>
<comment type="similarity">
    <text evidence="1">Belongs to the peptidase M10A family.</text>
</comment>
<proteinExistence type="inferred from homology"/>
<evidence type="ECO:0000313" key="17">
    <source>
        <dbReference type="EMBL" id="VDI03518.1"/>
    </source>
</evidence>
<dbReference type="InterPro" id="IPR036365">
    <property type="entry name" value="PGBD-like_sf"/>
</dbReference>
<feature type="repeat" description="Hemopexin" evidence="14">
    <location>
        <begin position="477"/>
        <end position="524"/>
    </location>
</feature>
<evidence type="ECO:0000256" key="15">
    <source>
        <dbReference type="SAM" id="MobiDB-lite"/>
    </source>
</evidence>
<dbReference type="Pfam" id="PF00045">
    <property type="entry name" value="Hemopexin"/>
    <property type="match status" value="4"/>
</dbReference>
<feature type="repeat" description="Hemopexin" evidence="14">
    <location>
        <begin position="378"/>
        <end position="424"/>
    </location>
</feature>